<reference evidence="2 3" key="1">
    <citation type="journal article" date="2012" name="Science">
        <title>The Paleozoic origin of enzymatic lignin decomposition reconstructed from 31 fungal genomes.</title>
        <authorList>
            <person name="Floudas D."/>
            <person name="Binder M."/>
            <person name="Riley R."/>
            <person name="Barry K."/>
            <person name="Blanchette R.A."/>
            <person name="Henrissat B."/>
            <person name="Martinez A.T."/>
            <person name="Otillar R."/>
            <person name="Spatafora J.W."/>
            <person name="Yadav J.S."/>
            <person name="Aerts A."/>
            <person name="Benoit I."/>
            <person name="Boyd A."/>
            <person name="Carlson A."/>
            <person name="Copeland A."/>
            <person name="Coutinho P.M."/>
            <person name="de Vries R.P."/>
            <person name="Ferreira P."/>
            <person name="Findley K."/>
            <person name="Foster B."/>
            <person name="Gaskell J."/>
            <person name="Glotzer D."/>
            <person name="Gorecki P."/>
            <person name="Heitman J."/>
            <person name="Hesse C."/>
            <person name="Hori C."/>
            <person name="Igarashi K."/>
            <person name="Jurgens J.A."/>
            <person name="Kallen N."/>
            <person name="Kersten P."/>
            <person name="Kohler A."/>
            <person name="Kuees U."/>
            <person name="Kumar T.K.A."/>
            <person name="Kuo A."/>
            <person name="LaButti K."/>
            <person name="Larrondo L.F."/>
            <person name="Lindquist E."/>
            <person name="Ling A."/>
            <person name="Lombard V."/>
            <person name="Lucas S."/>
            <person name="Lundell T."/>
            <person name="Martin R."/>
            <person name="McLaughlin D.J."/>
            <person name="Morgenstern I."/>
            <person name="Morin E."/>
            <person name="Murat C."/>
            <person name="Nagy L.G."/>
            <person name="Nolan M."/>
            <person name="Ohm R.A."/>
            <person name="Patyshakuliyeva A."/>
            <person name="Rokas A."/>
            <person name="Ruiz-Duenas F.J."/>
            <person name="Sabat G."/>
            <person name="Salamov A."/>
            <person name="Samejima M."/>
            <person name="Schmutz J."/>
            <person name="Slot J.C."/>
            <person name="St John F."/>
            <person name="Stenlid J."/>
            <person name="Sun H."/>
            <person name="Sun S."/>
            <person name="Syed K."/>
            <person name="Tsang A."/>
            <person name="Wiebenga A."/>
            <person name="Young D."/>
            <person name="Pisabarro A."/>
            <person name="Eastwood D.C."/>
            <person name="Martin F."/>
            <person name="Cullen D."/>
            <person name="Grigoriev I.V."/>
            <person name="Hibbett D.S."/>
        </authorList>
    </citation>
    <scope>NUCLEOTIDE SEQUENCE [LARGE SCALE GENOMIC DNA]</scope>
    <source>
        <strain evidence="2 3">LYAD-421 SS1</strain>
    </source>
</reference>
<dbReference type="Pfam" id="PF18759">
    <property type="entry name" value="Plavaka"/>
    <property type="match status" value="1"/>
</dbReference>
<dbReference type="EMBL" id="JH719521">
    <property type="protein sequence ID" value="EJF55616.1"/>
    <property type="molecule type" value="Genomic_DNA"/>
</dbReference>
<feature type="compositionally biased region" description="Acidic residues" evidence="1">
    <location>
        <begin position="58"/>
        <end position="70"/>
    </location>
</feature>
<dbReference type="Proteomes" id="UP000053319">
    <property type="component" value="Unassembled WGS sequence"/>
</dbReference>
<accession>R7SHH8</accession>
<evidence type="ECO:0000256" key="1">
    <source>
        <dbReference type="SAM" id="MobiDB-lite"/>
    </source>
</evidence>
<dbReference type="OMA" id="TSHETRY"/>
<sequence>MSSHWQPHLSTDERCPGCTLYFSPSGLSKHLAQTRKPACIAVRDGRLPPPPTAQPLGQEDDSNVFDDVDMDAPPVPLEGDFYGDYDPSFFDDESAPDSPHGDSDFPASDDDDDDLQPTLRAGSPSPVLCLPTLEATSRSRILGTYVIPFPGHHAGAPIPRSDVPRRVDANEKYQACLNEAPSTNPYHPFASRRDWLVGHWAKMRGPGSTAFSELLAIDEVAQLLALSYKNSQQLDKIIDKELPPCRPRFQRHEIVVAGEAIEVYFRDVLECIRSLFSNPEFAPLLLLVPERHYADADHTVRVYFDMNTGKWWWATQKELEKRNPGATVVPIVISSDKTQLTLIGNKTAYPVYMTLGNLPKDVRSKPSRRGQILLAYLPTSKLQHIPNKAARRRTLANLFHACMARVLTPLSSVGVTGMELMSGDGVVRRGHPILAVYVGDYPEQLLVSGCKTGECPKCPIPRDEVGSSSNTSRALRDLGKVFDALSALDEGPTAFSKACHDAGIKPLPHPFWLDLPFTNIYMSITPDILHQLYQGVMKHLILWLQEACGEDEIDARC</sequence>
<dbReference type="AlphaFoldDB" id="R7SHH8"/>
<dbReference type="KEGG" id="dsq:DICSQDRAFT_175696"/>
<dbReference type="HOGENOM" id="CLU_006344_4_3_1"/>
<protein>
    <recommendedName>
        <fullName evidence="4">C2H2-type domain-containing protein</fullName>
    </recommendedName>
</protein>
<dbReference type="GeneID" id="18840247"/>
<dbReference type="OrthoDB" id="2803802at2759"/>
<dbReference type="RefSeq" id="XP_007371647.1">
    <property type="nucleotide sequence ID" value="XM_007371585.1"/>
</dbReference>
<evidence type="ECO:0008006" key="4">
    <source>
        <dbReference type="Google" id="ProtNLM"/>
    </source>
</evidence>
<dbReference type="InterPro" id="IPR041078">
    <property type="entry name" value="Plavaka"/>
</dbReference>
<name>R7SHH8_DICSQ</name>
<proteinExistence type="predicted"/>
<feature type="non-terminal residue" evidence="2">
    <location>
        <position position="557"/>
    </location>
</feature>
<gene>
    <name evidence="2" type="ORF">DICSQDRAFT_175696</name>
</gene>
<organism evidence="2 3">
    <name type="scientific">Dichomitus squalens (strain LYAD-421)</name>
    <name type="common">Western red white-rot fungus</name>
    <dbReference type="NCBI Taxonomy" id="732165"/>
    <lineage>
        <taxon>Eukaryota</taxon>
        <taxon>Fungi</taxon>
        <taxon>Dikarya</taxon>
        <taxon>Basidiomycota</taxon>
        <taxon>Agaricomycotina</taxon>
        <taxon>Agaricomycetes</taxon>
        <taxon>Polyporales</taxon>
        <taxon>Polyporaceae</taxon>
        <taxon>Dichomitus</taxon>
    </lineage>
</organism>
<evidence type="ECO:0000313" key="2">
    <source>
        <dbReference type="EMBL" id="EJF55616.1"/>
    </source>
</evidence>
<evidence type="ECO:0000313" key="3">
    <source>
        <dbReference type="Proteomes" id="UP000053319"/>
    </source>
</evidence>
<feature type="region of interest" description="Disordered" evidence="1">
    <location>
        <begin position="42"/>
        <end position="125"/>
    </location>
</feature>